<name>A0A031JTX3_9SPHN</name>
<dbReference type="Gene3D" id="2.60.40.10">
    <property type="entry name" value="Immunoglobulins"/>
    <property type="match status" value="1"/>
</dbReference>
<dbReference type="GO" id="GO:0071555">
    <property type="term" value="P:cell wall organization"/>
    <property type="evidence" value="ECO:0007669"/>
    <property type="project" value="InterPro"/>
</dbReference>
<keyword evidence="6" id="KW-1185">Reference proteome</keyword>
<proteinExistence type="predicted"/>
<dbReference type="eggNOG" id="COG3121">
    <property type="taxonomic scope" value="Bacteria"/>
</dbReference>
<dbReference type="PANTHER" id="PTHR30251:SF4">
    <property type="entry name" value="SLR1668 PROTEIN"/>
    <property type="match status" value="1"/>
</dbReference>
<evidence type="ECO:0000313" key="3">
    <source>
        <dbReference type="EMBL" id="AOR76979.1"/>
    </source>
</evidence>
<dbReference type="InterPro" id="IPR050643">
    <property type="entry name" value="Periplasmic_pilus_chap"/>
</dbReference>
<dbReference type="PANTHER" id="PTHR30251">
    <property type="entry name" value="PILUS ASSEMBLY CHAPERONE"/>
    <property type="match status" value="1"/>
</dbReference>
<gene>
    <name evidence="4" type="primary">papD</name>
    <name evidence="3" type="ORF">BES08_09630</name>
    <name evidence="4" type="ORF">BV97_03399</name>
</gene>
<dbReference type="EMBL" id="CP017075">
    <property type="protein sequence ID" value="AOR76979.1"/>
    <property type="molecule type" value="Genomic_DNA"/>
</dbReference>
<reference evidence="4 5" key="1">
    <citation type="submission" date="2014-03" db="EMBL/GenBank/DDBJ databases">
        <title>Whole genome sequence of Novosphingobium resinovorum KF1.</title>
        <authorList>
            <person name="Gan H.M."/>
            <person name="Gan H.Y."/>
            <person name="Chew T.H."/>
            <person name="Savka M.A."/>
        </authorList>
    </citation>
    <scope>NUCLEOTIDE SEQUENCE [LARGE SCALE GENOMIC DNA]</scope>
    <source>
        <strain evidence="4 5">KF1</strain>
    </source>
</reference>
<sequence>MTFRRAPVLLAALFVAMWGGFAAPARAGSLSVMPVRVDVPSGRRFCSLTLGNDSDRAVTVQVRGFAWSRDEGGADILDPDTDFVVNPPIATIAPHGTRLVRCSLPADTGAQAERQWRLIVDELPDPTQAQPGVVQTLLRLSVPVFRGAEGVAPQFTASTSPLGLRLANTGSGHARIVALTLQGASETVTLDKPFYLLAGGAQLIPAERLPRGLFSIHVRAEEGEYTVALPAP</sequence>
<dbReference type="RefSeq" id="WP_008830180.1">
    <property type="nucleotide sequence ID" value="NZ_CP017075.1"/>
</dbReference>
<dbReference type="EMBL" id="JFYZ01000017">
    <property type="protein sequence ID" value="EZP80314.1"/>
    <property type="molecule type" value="Genomic_DNA"/>
</dbReference>
<dbReference type="SUPFAM" id="SSF49354">
    <property type="entry name" value="PapD-like"/>
    <property type="match status" value="1"/>
</dbReference>
<evidence type="ECO:0000259" key="2">
    <source>
        <dbReference type="Pfam" id="PF00345"/>
    </source>
</evidence>
<reference evidence="6" key="3">
    <citation type="journal article" date="2017" name="J. Biotechnol.">
        <title>Complete genome sequence of Novosphingobium resinovorum SA1, a versatile xenobiotic-degrading bacterium capable of utilizing sulfanilic acid.</title>
        <authorList>
            <person name="Hegedus B."/>
            <person name="Kos P.B."/>
            <person name="Balint B."/>
            <person name="Maroti G."/>
            <person name="Gan H.M."/>
            <person name="Perei K."/>
            <person name="Rakhely G."/>
        </authorList>
    </citation>
    <scope>NUCLEOTIDE SEQUENCE [LARGE SCALE GENOMIC DNA]</scope>
    <source>
        <strain evidence="6">SA1</strain>
    </source>
</reference>
<dbReference type="STRING" id="158500.BES08_09630"/>
<evidence type="ECO:0000313" key="6">
    <source>
        <dbReference type="Proteomes" id="UP000094626"/>
    </source>
</evidence>
<organism evidence="4 5">
    <name type="scientific">Novosphingobium resinovorum</name>
    <dbReference type="NCBI Taxonomy" id="158500"/>
    <lineage>
        <taxon>Bacteria</taxon>
        <taxon>Pseudomonadati</taxon>
        <taxon>Pseudomonadota</taxon>
        <taxon>Alphaproteobacteria</taxon>
        <taxon>Sphingomonadales</taxon>
        <taxon>Sphingomonadaceae</taxon>
        <taxon>Novosphingobium</taxon>
    </lineage>
</organism>
<dbReference type="InterPro" id="IPR016147">
    <property type="entry name" value="Pili_assmbl_chaperone_N"/>
</dbReference>
<reference evidence="3" key="2">
    <citation type="submission" date="2016-08" db="EMBL/GenBank/DDBJ databases">
        <authorList>
            <person name="Seilhamer J.J."/>
        </authorList>
    </citation>
    <scope>NUCLEOTIDE SEQUENCE [LARGE SCALE GENOMIC DNA]</scope>
    <source>
        <strain evidence="3">SA1</strain>
    </source>
</reference>
<dbReference type="Proteomes" id="UP000094626">
    <property type="component" value="Chromosome"/>
</dbReference>
<dbReference type="PATRIC" id="fig|158500.4.peg.3468"/>
<dbReference type="GO" id="GO:0030288">
    <property type="term" value="C:outer membrane-bounded periplasmic space"/>
    <property type="evidence" value="ECO:0007669"/>
    <property type="project" value="InterPro"/>
</dbReference>
<keyword evidence="1" id="KW-0732">Signal</keyword>
<evidence type="ECO:0000313" key="5">
    <source>
        <dbReference type="Proteomes" id="UP000024329"/>
    </source>
</evidence>
<evidence type="ECO:0000256" key="1">
    <source>
        <dbReference type="SAM" id="SignalP"/>
    </source>
</evidence>
<dbReference type="OrthoDB" id="511700at2"/>
<feature type="signal peptide" evidence="1">
    <location>
        <begin position="1"/>
        <end position="27"/>
    </location>
</feature>
<dbReference type="Pfam" id="PF00345">
    <property type="entry name" value="PapD_N"/>
    <property type="match status" value="1"/>
</dbReference>
<protein>
    <submittedName>
        <fullName evidence="4">P pilus assembly protein, chaperone PapD</fullName>
    </submittedName>
</protein>
<dbReference type="AlphaFoldDB" id="A0A031JTX3"/>
<dbReference type="KEGG" id="nre:BES08_09630"/>
<dbReference type="Proteomes" id="UP000024329">
    <property type="component" value="Unassembled WGS sequence"/>
</dbReference>
<dbReference type="InterPro" id="IPR013783">
    <property type="entry name" value="Ig-like_fold"/>
</dbReference>
<evidence type="ECO:0000313" key="4">
    <source>
        <dbReference type="EMBL" id="EZP80314.1"/>
    </source>
</evidence>
<feature type="chain" id="PRO_5014496861" evidence="1">
    <location>
        <begin position="28"/>
        <end position="232"/>
    </location>
</feature>
<feature type="domain" description="Pili assembly chaperone N-terminal" evidence="2">
    <location>
        <begin position="30"/>
        <end position="145"/>
    </location>
</feature>
<dbReference type="InterPro" id="IPR008962">
    <property type="entry name" value="PapD-like_sf"/>
</dbReference>
<accession>A0A031JTX3</accession>